<comment type="caution">
    <text evidence="2">The sequence shown here is derived from an EMBL/GenBank/DDBJ whole genome shotgun (WGS) entry which is preliminary data.</text>
</comment>
<gene>
    <name evidence="2" type="ORF">KK060_19585</name>
</gene>
<dbReference type="Proteomes" id="UP000772618">
    <property type="component" value="Unassembled WGS sequence"/>
</dbReference>
<accession>A0ABS5VWR8</accession>
<organism evidence="2 3">
    <name type="scientific">Chryseosolibacter indicus</name>
    <dbReference type="NCBI Taxonomy" id="2782351"/>
    <lineage>
        <taxon>Bacteria</taxon>
        <taxon>Pseudomonadati</taxon>
        <taxon>Bacteroidota</taxon>
        <taxon>Cytophagia</taxon>
        <taxon>Cytophagales</taxon>
        <taxon>Chryseotaleaceae</taxon>
        <taxon>Chryseosolibacter</taxon>
    </lineage>
</organism>
<keyword evidence="3" id="KW-1185">Reference proteome</keyword>
<proteinExistence type="predicted"/>
<name>A0ABS5VWR8_9BACT</name>
<reference evidence="2 3" key="1">
    <citation type="submission" date="2021-05" db="EMBL/GenBank/DDBJ databases">
        <title>A Polyphasic approach of four new species of the genus Ohtaekwangia: Ohtaekwangia histidinii sp. nov., Ohtaekwangia cretensis sp. nov., Ohtaekwangia indiensis sp. nov., Ohtaekwangia reichenbachii sp. nov. from diverse environment.</title>
        <authorList>
            <person name="Octaviana S."/>
        </authorList>
    </citation>
    <scope>NUCLEOTIDE SEQUENCE [LARGE SCALE GENOMIC DNA]</scope>
    <source>
        <strain evidence="2 3">PWU20</strain>
    </source>
</reference>
<dbReference type="InterPro" id="IPR007235">
    <property type="entry name" value="Glyco_trans_28_C"/>
</dbReference>
<evidence type="ECO:0000313" key="2">
    <source>
        <dbReference type="EMBL" id="MBT1705503.1"/>
    </source>
</evidence>
<protein>
    <recommendedName>
        <fullName evidence="1">Glycosyl transferase family 28 C-terminal domain-containing protein</fullName>
    </recommendedName>
</protein>
<dbReference type="EMBL" id="JAHESD010000057">
    <property type="protein sequence ID" value="MBT1705503.1"/>
    <property type="molecule type" value="Genomic_DNA"/>
</dbReference>
<dbReference type="PANTHER" id="PTHR21015">
    <property type="entry name" value="UDP-N-ACETYLGLUCOSAMINE--N-ACETYLMURAMYL-(PENTAPEPTIDE) PYROPHOSPHORYL-UNDECAPRENOL N-ACETYLGLUCOSAMINE TRANSFERASE 1"/>
    <property type="match status" value="1"/>
</dbReference>
<evidence type="ECO:0000259" key="1">
    <source>
        <dbReference type="Pfam" id="PF04101"/>
    </source>
</evidence>
<sequence length="350" mass="39586">MRVVVAPLDWGFGHATRCIPVIRQLLELRCEVVLAGSGPSLTLLKNEFPHLTSFHLPGYNPKYSAEGSMVWTMALQLLHFVRVIRQEHRVLEKYVSENKVDVVISDNRYGCWSSRVKSIFITHQSNILMPKRFGWLQGVVRIFNERALRKFDGCWIPDDPGQLLSGSLIFYGKINRKINHDYIGMLSRFEFSEKAEIKYDVVAIFSGPEPQRTLLEDTVSAQLQSSRLSYFIVRGVVTPTNNWDSKGADFLTSNELQSLLLSAKVVIARSGYSTIMDLSSLGKKAIFIPTPGQTEQEYLAAKLENEGIAFFMSQHEFNLDVALLRSQNYSGFKPAKKNVLLSKAIAKLFS</sequence>
<dbReference type="Pfam" id="PF04101">
    <property type="entry name" value="Glyco_tran_28_C"/>
    <property type="match status" value="1"/>
</dbReference>
<dbReference type="Gene3D" id="3.40.50.2000">
    <property type="entry name" value="Glycogen Phosphorylase B"/>
    <property type="match status" value="1"/>
</dbReference>
<dbReference type="SUPFAM" id="SSF53756">
    <property type="entry name" value="UDP-Glycosyltransferase/glycogen phosphorylase"/>
    <property type="match status" value="1"/>
</dbReference>
<dbReference type="PANTHER" id="PTHR21015:SF22">
    <property type="entry name" value="GLYCOSYLTRANSFERASE"/>
    <property type="match status" value="1"/>
</dbReference>
<evidence type="ECO:0000313" key="3">
    <source>
        <dbReference type="Proteomes" id="UP000772618"/>
    </source>
</evidence>
<dbReference type="RefSeq" id="WP_254155448.1">
    <property type="nucleotide sequence ID" value="NZ_JAHESD010000057.1"/>
</dbReference>
<feature type="domain" description="Glycosyl transferase family 28 C-terminal" evidence="1">
    <location>
        <begin position="254"/>
        <end position="323"/>
    </location>
</feature>